<dbReference type="PANTHER" id="PTHR19446">
    <property type="entry name" value="REVERSE TRANSCRIPTASES"/>
    <property type="match status" value="1"/>
</dbReference>
<evidence type="ECO:0000313" key="2">
    <source>
        <dbReference type="Proteomes" id="UP000593571"/>
    </source>
</evidence>
<keyword evidence="2" id="KW-1185">Reference proteome</keyword>
<comment type="caution">
    <text evidence="1">The sequence shown here is derived from an EMBL/GenBank/DDBJ whole genome shotgun (WGS) entry which is preliminary data.</text>
</comment>
<protein>
    <recommendedName>
        <fullName evidence="3">Reverse transcriptase domain-containing protein</fullName>
    </recommendedName>
</protein>
<dbReference type="Proteomes" id="UP000593571">
    <property type="component" value="Unassembled WGS sequence"/>
</dbReference>
<reference evidence="1 2" key="1">
    <citation type="journal article" date="2020" name="Nature">
        <title>Six reference-quality genomes reveal evolution of bat adaptations.</title>
        <authorList>
            <person name="Jebb D."/>
            <person name="Huang Z."/>
            <person name="Pippel M."/>
            <person name="Hughes G.M."/>
            <person name="Lavrichenko K."/>
            <person name="Devanna P."/>
            <person name="Winkler S."/>
            <person name="Jermiin L.S."/>
            <person name="Skirmuntt E.C."/>
            <person name="Katzourakis A."/>
            <person name="Burkitt-Gray L."/>
            <person name="Ray D.A."/>
            <person name="Sullivan K.A.M."/>
            <person name="Roscito J.G."/>
            <person name="Kirilenko B.M."/>
            <person name="Davalos L.M."/>
            <person name="Corthals A.P."/>
            <person name="Power M.L."/>
            <person name="Jones G."/>
            <person name="Ransome R.D."/>
            <person name="Dechmann D.K.N."/>
            <person name="Locatelli A.G."/>
            <person name="Puechmaille S.J."/>
            <person name="Fedrigo O."/>
            <person name="Jarvis E.D."/>
            <person name="Hiller M."/>
            <person name="Vernes S.C."/>
            <person name="Myers E.W."/>
            <person name="Teeling E.C."/>
        </authorList>
    </citation>
    <scope>NUCLEOTIDE SEQUENCE [LARGE SCALE GENOMIC DNA]</scope>
    <source>
        <strain evidence="1">MRouAeg1</strain>
        <tissue evidence="1">Muscle</tissue>
    </source>
</reference>
<name>A0A7J8GAZ4_ROUAE</name>
<sequence>MIISTDAERACDKIQYPFMIKTVNKMGIEGKYLNIIMAIYDKYSVNLLNGEKLKASLRSRTRQGCPLFSLLFNIILEVLARAIRQDKEKKGIQIQNYKVKWSLVEGDMISYSWKTVKTPPPKHY</sequence>
<dbReference type="InterPro" id="IPR043502">
    <property type="entry name" value="DNA/RNA_pol_sf"/>
</dbReference>
<evidence type="ECO:0000313" key="1">
    <source>
        <dbReference type="EMBL" id="KAF6456829.1"/>
    </source>
</evidence>
<proteinExistence type="predicted"/>
<dbReference type="AlphaFoldDB" id="A0A7J8GAZ4"/>
<gene>
    <name evidence="1" type="ORF">HJG63_011479</name>
</gene>
<organism evidence="1 2">
    <name type="scientific">Rousettus aegyptiacus</name>
    <name type="common">Egyptian fruit bat</name>
    <name type="synonym">Pteropus aegyptiacus</name>
    <dbReference type="NCBI Taxonomy" id="9407"/>
    <lineage>
        <taxon>Eukaryota</taxon>
        <taxon>Metazoa</taxon>
        <taxon>Chordata</taxon>
        <taxon>Craniata</taxon>
        <taxon>Vertebrata</taxon>
        <taxon>Euteleostomi</taxon>
        <taxon>Mammalia</taxon>
        <taxon>Eutheria</taxon>
        <taxon>Laurasiatheria</taxon>
        <taxon>Chiroptera</taxon>
        <taxon>Yinpterochiroptera</taxon>
        <taxon>Pteropodoidea</taxon>
        <taxon>Pteropodidae</taxon>
        <taxon>Rousettinae</taxon>
        <taxon>Rousettus</taxon>
    </lineage>
</organism>
<dbReference type="SUPFAM" id="SSF56672">
    <property type="entry name" value="DNA/RNA polymerases"/>
    <property type="match status" value="1"/>
</dbReference>
<accession>A0A7J8GAZ4</accession>
<dbReference type="EMBL" id="JACASE010000006">
    <property type="protein sequence ID" value="KAF6456829.1"/>
    <property type="molecule type" value="Genomic_DNA"/>
</dbReference>
<evidence type="ECO:0008006" key="3">
    <source>
        <dbReference type="Google" id="ProtNLM"/>
    </source>
</evidence>